<feature type="region of interest" description="Disordered" evidence="1">
    <location>
        <begin position="250"/>
        <end position="372"/>
    </location>
</feature>
<feature type="compositionally biased region" description="Polar residues" evidence="1">
    <location>
        <begin position="336"/>
        <end position="372"/>
    </location>
</feature>
<reference evidence="2 3" key="1">
    <citation type="submission" date="2018-08" db="EMBL/GenBank/DDBJ databases">
        <authorList>
            <person name="Laetsch R D."/>
            <person name="Stevens L."/>
            <person name="Kumar S."/>
            <person name="Blaxter L. M."/>
        </authorList>
    </citation>
    <scope>NUCLEOTIDE SEQUENCE [LARGE SCALE GENOMIC DNA]</scope>
</reference>
<dbReference type="Proteomes" id="UP000271087">
    <property type="component" value="Unassembled WGS sequence"/>
</dbReference>
<proteinExistence type="predicted"/>
<feature type="non-terminal residue" evidence="2">
    <location>
        <position position="1"/>
    </location>
</feature>
<keyword evidence="3" id="KW-1185">Reference proteome</keyword>
<feature type="compositionally biased region" description="Polar residues" evidence="1">
    <location>
        <begin position="250"/>
        <end position="264"/>
    </location>
</feature>
<evidence type="ECO:0000313" key="2">
    <source>
        <dbReference type="EMBL" id="VDM96588.1"/>
    </source>
</evidence>
<feature type="compositionally biased region" description="Polar residues" evidence="1">
    <location>
        <begin position="187"/>
        <end position="206"/>
    </location>
</feature>
<protein>
    <submittedName>
        <fullName evidence="2">Uncharacterized protein</fullName>
    </submittedName>
</protein>
<organism evidence="2 3">
    <name type="scientific">Onchocerca ochengi</name>
    <name type="common">Filarial nematode worm</name>
    <dbReference type="NCBI Taxonomy" id="42157"/>
    <lineage>
        <taxon>Eukaryota</taxon>
        <taxon>Metazoa</taxon>
        <taxon>Ecdysozoa</taxon>
        <taxon>Nematoda</taxon>
        <taxon>Chromadorea</taxon>
        <taxon>Rhabditida</taxon>
        <taxon>Spirurina</taxon>
        <taxon>Spiruromorpha</taxon>
        <taxon>Filarioidea</taxon>
        <taxon>Onchocercidae</taxon>
        <taxon>Onchocerca</taxon>
    </lineage>
</organism>
<feature type="non-terminal residue" evidence="2">
    <location>
        <position position="372"/>
    </location>
</feature>
<sequence>DTDLLLALQTETKLSIIILSDEMDSNEVKKLETQLEVVRDTAVSVLEALKAIKTGVKMNKCEVISEYNTDNLKKNSESVATIQPSVHEQVNNLTAAYGAPLSAKIDSSSKDTPQRKLMDGISLPPTIPVDMQNSQSVGHSTSSREGSHSEPNTEIDISSSTHLITSSFPPAQHGANDRILPAPAPNSVLSQAVPSHLVQSAPTGPMQTGLPPLPSQTQLPTMNAFGQQQQQPNAPVSAPQSEYRFGMLSSNQNIPSFGVSASQLQPQQQQQQQQHHQHQQQPFGNMTSSANALSQPSQQAPLQISSTTMPGALGPPVSSMPGSGLPPASGFDAPPTSFSTQIPVASAIMQSQTSPQQMPYSASPATLQNFNP</sequence>
<evidence type="ECO:0000313" key="3">
    <source>
        <dbReference type="Proteomes" id="UP000271087"/>
    </source>
</evidence>
<dbReference type="AlphaFoldDB" id="A0A3P7M9W4"/>
<dbReference type="EMBL" id="UYRW01008354">
    <property type="protein sequence ID" value="VDM96588.1"/>
    <property type="molecule type" value="Genomic_DNA"/>
</dbReference>
<accession>A0A3P7M9W4</accession>
<name>A0A3P7M9W4_ONCOC</name>
<feature type="compositionally biased region" description="Polar residues" evidence="1">
    <location>
        <begin position="283"/>
        <end position="309"/>
    </location>
</feature>
<feature type="region of interest" description="Disordered" evidence="1">
    <location>
        <begin position="121"/>
        <end position="220"/>
    </location>
</feature>
<feature type="compositionally biased region" description="Low complexity" evidence="1">
    <location>
        <begin position="265"/>
        <end position="282"/>
    </location>
</feature>
<feature type="compositionally biased region" description="Low complexity" evidence="1">
    <location>
        <begin position="207"/>
        <end position="220"/>
    </location>
</feature>
<feature type="compositionally biased region" description="Polar residues" evidence="1">
    <location>
        <begin position="131"/>
        <end position="169"/>
    </location>
</feature>
<gene>
    <name evidence="2" type="ORF">NOO_LOCUS11610</name>
</gene>
<evidence type="ECO:0000256" key="1">
    <source>
        <dbReference type="SAM" id="MobiDB-lite"/>
    </source>
</evidence>